<evidence type="ECO:0000313" key="1">
    <source>
        <dbReference type="EMBL" id="KAB2952372.1"/>
    </source>
</evidence>
<dbReference type="InterPro" id="IPR027056">
    <property type="entry name" value="Gluconate_2DH_su3"/>
</dbReference>
<reference evidence="1 2" key="1">
    <citation type="submission" date="2019-10" db="EMBL/GenBank/DDBJ databases">
        <title>Whole-genome sequence of the extremophile Heliorestis acidaminivorans DSM 24790.</title>
        <authorList>
            <person name="Kyndt J.A."/>
            <person name="Meyer T.E."/>
        </authorList>
    </citation>
    <scope>NUCLEOTIDE SEQUENCE [LARGE SCALE GENOMIC DNA]</scope>
    <source>
        <strain evidence="1 2">DSM 24790</strain>
    </source>
</reference>
<keyword evidence="2" id="KW-1185">Reference proteome</keyword>
<dbReference type="Proteomes" id="UP000468766">
    <property type="component" value="Unassembled WGS sequence"/>
</dbReference>
<dbReference type="EMBL" id="WBXO01000006">
    <property type="protein sequence ID" value="KAB2952372.1"/>
    <property type="molecule type" value="Genomic_DNA"/>
</dbReference>
<proteinExistence type="predicted"/>
<dbReference type="AlphaFoldDB" id="A0A6I0F068"/>
<dbReference type="Pfam" id="PF13618">
    <property type="entry name" value="Gluconate_2-dh3"/>
    <property type="match status" value="1"/>
</dbReference>
<accession>A0A6I0F068</accession>
<organism evidence="1 2">
    <name type="scientific">Heliorestis acidaminivorans</name>
    <dbReference type="NCBI Taxonomy" id="553427"/>
    <lineage>
        <taxon>Bacteria</taxon>
        <taxon>Bacillati</taxon>
        <taxon>Bacillota</taxon>
        <taxon>Clostridia</taxon>
        <taxon>Eubacteriales</taxon>
        <taxon>Heliobacteriaceae</taxon>
        <taxon>Heliorestis</taxon>
    </lineage>
</organism>
<protein>
    <submittedName>
        <fullName evidence="1">Gluconate 2-dehydrogenase subunit 3 family protein</fullName>
    </submittedName>
</protein>
<dbReference type="OrthoDB" id="63962at2"/>
<evidence type="ECO:0000313" key="2">
    <source>
        <dbReference type="Proteomes" id="UP000468766"/>
    </source>
</evidence>
<name>A0A6I0F068_9FIRM</name>
<comment type="caution">
    <text evidence="1">The sequence shown here is derived from an EMBL/GenBank/DDBJ whole genome shotgun (WGS) entry which is preliminary data.</text>
</comment>
<gene>
    <name evidence="1" type="ORF">F9B85_09465</name>
</gene>
<sequence>MDMTVSTIYPDYDVMKEKAKWDENTRHVVEGRLKAPGMPRFFSPQELTLLKSALHRIVDEEDKGIIARVAGQIDDHLAEKRGQGYRQVGVAEEEALFRLGLTLLDTTAMQAYEESFLQLTAQQKDEILGQVQRGEVIWKEIKPQDFFNKLLRTAVDFFFSQPEIWSEIGYGGPAYPRGYYRIEYGLKDPWEARLDRKLVAKRAEAGLGPGPIRRVDR</sequence>